<organism evidence="7 8">
    <name type="scientific">Stephania japonica</name>
    <dbReference type="NCBI Taxonomy" id="461633"/>
    <lineage>
        <taxon>Eukaryota</taxon>
        <taxon>Viridiplantae</taxon>
        <taxon>Streptophyta</taxon>
        <taxon>Embryophyta</taxon>
        <taxon>Tracheophyta</taxon>
        <taxon>Spermatophyta</taxon>
        <taxon>Magnoliopsida</taxon>
        <taxon>Ranunculales</taxon>
        <taxon>Menispermaceae</taxon>
        <taxon>Menispermoideae</taxon>
        <taxon>Cissampelideae</taxon>
        <taxon>Stephania</taxon>
    </lineage>
</organism>
<keyword evidence="6" id="KW-0732">Signal</keyword>
<proteinExistence type="inferred from homology"/>
<feature type="compositionally biased region" description="Acidic residues" evidence="5">
    <location>
        <begin position="302"/>
        <end position="322"/>
    </location>
</feature>
<evidence type="ECO:0000256" key="6">
    <source>
        <dbReference type="SAM" id="SignalP"/>
    </source>
</evidence>
<name>A0AAP0PUN2_9MAGN</name>
<dbReference type="InterPro" id="IPR000490">
    <property type="entry name" value="Glyco_hydro_17"/>
</dbReference>
<dbReference type="Proteomes" id="UP001417504">
    <property type="component" value="Unassembled WGS sequence"/>
</dbReference>
<dbReference type="EMBL" id="JBBNAE010000001">
    <property type="protein sequence ID" value="KAK9155094.1"/>
    <property type="molecule type" value="Genomic_DNA"/>
</dbReference>
<comment type="caution">
    <text evidence="7">The sequence shown here is derived from an EMBL/GenBank/DDBJ whole genome shotgun (WGS) entry which is preliminary data.</text>
</comment>
<evidence type="ECO:0008006" key="9">
    <source>
        <dbReference type="Google" id="ProtNLM"/>
    </source>
</evidence>
<evidence type="ECO:0000256" key="2">
    <source>
        <dbReference type="ARBA" id="ARBA00022801"/>
    </source>
</evidence>
<comment type="similarity">
    <text evidence="1 4">Belongs to the glycosyl hydrolase 17 family.</text>
</comment>
<dbReference type="Pfam" id="PF00332">
    <property type="entry name" value="Glyco_hydro_17"/>
    <property type="match status" value="1"/>
</dbReference>
<protein>
    <recommendedName>
        <fullName evidence="9">Glucan endo-1,3-beta-D-glucosidase</fullName>
    </recommendedName>
</protein>
<evidence type="ECO:0000313" key="7">
    <source>
        <dbReference type="EMBL" id="KAK9155094.1"/>
    </source>
</evidence>
<accession>A0AAP0PUN2</accession>
<evidence type="ECO:0000256" key="4">
    <source>
        <dbReference type="RuleBase" id="RU004335"/>
    </source>
</evidence>
<evidence type="ECO:0000256" key="1">
    <source>
        <dbReference type="ARBA" id="ARBA00008773"/>
    </source>
</evidence>
<dbReference type="PANTHER" id="PTHR32227">
    <property type="entry name" value="GLUCAN ENDO-1,3-BETA-GLUCOSIDASE BG1-RELATED-RELATED"/>
    <property type="match status" value="1"/>
</dbReference>
<evidence type="ECO:0000256" key="3">
    <source>
        <dbReference type="ARBA" id="ARBA00023295"/>
    </source>
</evidence>
<dbReference type="InterPro" id="IPR044965">
    <property type="entry name" value="Glyco_hydro_17_plant"/>
</dbReference>
<dbReference type="AlphaFoldDB" id="A0AAP0PUN2"/>
<evidence type="ECO:0000256" key="5">
    <source>
        <dbReference type="SAM" id="MobiDB-lite"/>
    </source>
</evidence>
<feature type="compositionally biased region" description="Basic and acidic residues" evidence="5">
    <location>
        <begin position="323"/>
        <end position="337"/>
    </location>
</feature>
<feature type="chain" id="PRO_5042952678" description="Glucan endo-1,3-beta-D-glucosidase" evidence="6">
    <location>
        <begin position="23"/>
        <end position="337"/>
    </location>
</feature>
<reference evidence="7 8" key="1">
    <citation type="submission" date="2024-01" db="EMBL/GenBank/DDBJ databases">
        <title>Genome assemblies of Stephania.</title>
        <authorList>
            <person name="Yang L."/>
        </authorList>
    </citation>
    <scope>NUCLEOTIDE SEQUENCE [LARGE SCALE GENOMIC DNA]</scope>
    <source>
        <strain evidence="7">QJT</strain>
        <tissue evidence="7">Leaf</tissue>
    </source>
</reference>
<feature type="region of interest" description="Disordered" evidence="5">
    <location>
        <begin position="250"/>
        <end position="337"/>
    </location>
</feature>
<dbReference type="GO" id="GO:0005975">
    <property type="term" value="P:carbohydrate metabolic process"/>
    <property type="evidence" value="ECO:0007669"/>
    <property type="project" value="InterPro"/>
</dbReference>
<evidence type="ECO:0000313" key="8">
    <source>
        <dbReference type="Proteomes" id="UP001417504"/>
    </source>
</evidence>
<keyword evidence="2" id="KW-0378">Hydrolase</keyword>
<gene>
    <name evidence="7" type="ORF">Sjap_002574</name>
</gene>
<sequence>MSKMVLSYVLLFPLFILGLTYSGQESVTMISPHDTAYIVHQTSTKLGGVAVAISVSDVGELREISTSVLMAETWLRTHALSHFPDTHIMSIVVGANVLCNRDYAEEEWGLVLPSIKNIYHSLKRWGLENQIKVSAAFSQDCLHHHTLISNGYRPLLEFLMSSNSTYSIIPPPPPPHFSPLKLVSLHSKSIKKLGFSKLTKNIDIVIPPMNRAIYFPHKPMSRKLSFVKPFPARPTPIPPLRSTIGFSVPAHIAKSPHPPMSQTAPSPSTSPIFSPADPPLDFRPPLVMPSNPPDVPMIQPPWDDDDDDGDDDDDDDDGGEEETGWRGRGDGMVEKTG</sequence>
<feature type="compositionally biased region" description="Polar residues" evidence="5">
    <location>
        <begin position="260"/>
        <end position="272"/>
    </location>
</feature>
<dbReference type="GO" id="GO:0004553">
    <property type="term" value="F:hydrolase activity, hydrolyzing O-glycosyl compounds"/>
    <property type="evidence" value="ECO:0007669"/>
    <property type="project" value="InterPro"/>
</dbReference>
<feature type="signal peptide" evidence="6">
    <location>
        <begin position="1"/>
        <end position="22"/>
    </location>
</feature>
<keyword evidence="3" id="KW-0326">Glycosidase</keyword>
<keyword evidence="8" id="KW-1185">Reference proteome</keyword>
<dbReference type="Gene3D" id="3.20.20.80">
    <property type="entry name" value="Glycosidases"/>
    <property type="match status" value="1"/>
</dbReference>
<feature type="compositionally biased region" description="Pro residues" evidence="5">
    <location>
        <begin position="276"/>
        <end position="299"/>
    </location>
</feature>